<dbReference type="AlphaFoldDB" id="A0A1V2GZK2"/>
<evidence type="ECO:0000256" key="1">
    <source>
        <dbReference type="ARBA" id="ARBA00001933"/>
    </source>
</evidence>
<dbReference type="InterPro" id="IPR015422">
    <property type="entry name" value="PyrdxlP-dep_Trfase_small"/>
</dbReference>
<dbReference type="Proteomes" id="UP000188879">
    <property type="component" value="Unassembled WGS sequence"/>
</dbReference>
<sequence>MEKKAMRGDFRSDNVAGIHPAIMAALATANQGTAQPYGQDDSARALNARFSDVFEAEVTVFPVATGTAANSFSLAACMRPYGGAYCHEGAHLRLSEGNSLAAWGHGAALVGLPGEVGRIDPAALRQALAEAPRGNTQKPQPDAVTVTQATERGTVYGLDALAAIGAVAREHGLVFHMDGARFANAQAHLGCSAADMTSRVGVDLLSFGATKNGAMSTDALVVFRRDLVEPIAFTLRRAGQTWSKMRFAAAQLQAYVEGELHLDLARRANARAAQLGHGLARLPGVALLAPVEANIVFATLPPALIDALQAQGFGFYRRGPGEIRLVCRFDQPEEEVAALLQAARAAG</sequence>
<evidence type="ECO:0000256" key="2">
    <source>
        <dbReference type="ARBA" id="ARBA00006966"/>
    </source>
</evidence>
<dbReference type="Pfam" id="PF01212">
    <property type="entry name" value="Beta_elim_lyase"/>
    <property type="match status" value="1"/>
</dbReference>
<dbReference type="InterPro" id="IPR001597">
    <property type="entry name" value="ArAA_b-elim_lyase/Thr_aldolase"/>
</dbReference>
<evidence type="ECO:0000256" key="4">
    <source>
        <dbReference type="ARBA" id="ARBA00022898"/>
    </source>
</evidence>
<dbReference type="SUPFAM" id="SSF53383">
    <property type="entry name" value="PLP-dependent transferases"/>
    <property type="match status" value="1"/>
</dbReference>
<proteinExistence type="inferred from homology"/>
<gene>
    <name evidence="6" type="ORF">BKE38_20865</name>
</gene>
<comment type="cofactor">
    <cofactor evidence="1">
        <name>pyridoxal 5'-phosphate</name>
        <dbReference type="ChEBI" id="CHEBI:597326"/>
    </cofactor>
</comment>
<feature type="domain" description="Aromatic amino acid beta-eliminating lyase/threonine aldolase" evidence="5">
    <location>
        <begin position="9"/>
        <end position="298"/>
    </location>
</feature>
<reference evidence="6 7" key="1">
    <citation type="submission" date="2016-10" db="EMBL/GenBank/DDBJ databases">
        <title>Draft Genome sequence of Roseomonas sp. strain M3.</title>
        <authorList>
            <person name="Subhash Y."/>
            <person name="Lee S."/>
        </authorList>
    </citation>
    <scope>NUCLEOTIDE SEQUENCE [LARGE SCALE GENOMIC DNA]</scope>
    <source>
        <strain evidence="6 7">M3</strain>
    </source>
</reference>
<evidence type="ECO:0000259" key="5">
    <source>
        <dbReference type="Pfam" id="PF01212"/>
    </source>
</evidence>
<dbReference type="InterPro" id="IPR015424">
    <property type="entry name" value="PyrdxlP-dep_Trfase"/>
</dbReference>
<comment type="caution">
    <text evidence="6">The sequence shown here is derived from an EMBL/GenBank/DDBJ whole genome shotgun (WGS) entry which is preliminary data.</text>
</comment>
<protein>
    <submittedName>
        <fullName evidence="6">Low specificity L-threonine aldolase</fullName>
    </submittedName>
</protein>
<keyword evidence="4" id="KW-0663">Pyridoxal phosphate</keyword>
<dbReference type="GO" id="GO:0006520">
    <property type="term" value="P:amino acid metabolic process"/>
    <property type="evidence" value="ECO:0007669"/>
    <property type="project" value="InterPro"/>
</dbReference>
<keyword evidence="7" id="KW-1185">Reference proteome</keyword>
<evidence type="ECO:0000256" key="3">
    <source>
        <dbReference type="ARBA" id="ARBA00011881"/>
    </source>
</evidence>
<dbReference type="InterPro" id="IPR015421">
    <property type="entry name" value="PyrdxlP-dep_Trfase_major"/>
</dbReference>
<accession>A0A1V2GZK2</accession>
<dbReference type="Gene3D" id="3.40.640.10">
    <property type="entry name" value="Type I PLP-dependent aspartate aminotransferase-like (Major domain)"/>
    <property type="match status" value="1"/>
</dbReference>
<name>A0A1V2GZK2_9PROT</name>
<dbReference type="PANTHER" id="PTHR48097:SF5">
    <property type="entry name" value="LOW SPECIFICITY L-THREONINE ALDOLASE"/>
    <property type="match status" value="1"/>
</dbReference>
<dbReference type="PANTHER" id="PTHR48097">
    <property type="entry name" value="L-THREONINE ALDOLASE-RELATED"/>
    <property type="match status" value="1"/>
</dbReference>
<evidence type="ECO:0000313" key="6">
    <source>
        <dbReference type="EMBL" id="ONG49405.1"/>
    </source>
</evidence>
<dbReference type="GO" id="GO:0016829">
    <property type="term" value="F:lyase activity"/>
    <property type="evidence" value="ECO:0007669"/>
    <property type="project" value="InterPro"/>
</dbReference>
<dbReference type="OrthoDB" id="9774495at2"/>
<dbReference type="EMBL" id="MLCO01000226">
    <property type="protein sequence ID" value="ONG49405.1"/>
    <property type="molecule type" value="Genomic_DNA"/>
</dbReference>
<organism evidence="6 7">
    <name type="scientific">Teichococcus deserti</name>
    <dbReference type="NCBI Taxonomy" id="1817963"/>
    <lineage>
        <taxon>Bacteria</taxon>
        <taxon>Pseudomonadati</taxon>
        <taxon>Pseudomonadota</taxon>
        <taxon>Alphaproteobacteria</taxon>
        <taxon>Acetobacterales</taxon>
        <taxon>Roseomonadaceae</taxon>
        <taxon>Roseomonas</taxon>
    </lineage>
</organism>
<evidence type="ECO:0000313" key="7">
    <source>
        <dbReference type="Proteomes" id="UP000188879"/>
    </source>
</evidence>
<comment type="similarity">
    <text evidence="2">Belongs to the threonine aldolase family.</text>
</comment>
<comment type="subunit">
    <text evidence="3">Homotetramer.</text>
</comment>
<dbReference type="Gene3D" id="3.90.1150.10">
    <property type="entry name" value="Aspartate Aminotransferase, domain 1"/>
    <property type="match status" value="1"/>
</dbReference>